<evidence type="ECO:0000259" key="7">
    <source>
        <dbReference type="PROSITE" id="PS50110"/>
    </source>
</evidence>
<dbReference type="OrthoDB" id="9808843at2"/>
<dbReference type="SMART" id="SM00448">
    <property type="entry name" value="REC"/>
    <property type="match status" value="1"/>
</dbReference>
<keyword evidence="1 5" id="KW-0597">Phosphoprotein</keyword>
<reference evidence="8 9" key="1">
    <citation type="submission" date="2016-10" db="EMBL/GenBank/DDBJ databases">
        <authorList>
            <person name="de Groot N.N."/>
        </authorList>
    </citation>
    <scope>NUCLEOTIDE SEQUENCE [LARGE SCALE GENOMIC DNA]</scope>
    <source>
        <strain evidence="8 9">DSM 43794</strain>
    </source>
</reference>
<evidence type="ECO:0000313" key="8">
    <source>
        <dbReference type="EMBL" id="SDQ66930.1"/>
    </source>
</evidence>
<dbReference type="CDD" id="cd17535">
    <property type="entry name" value="REC_NarL-like"/>
    <property type="match status" value="1"/>
</dbReference>
<dbReference type="InterPro" id="IPR039420">
    <property type="entry name" value="WalR-like"/>
</dbReference>
<keyword evidence="9" id="KW-1185">Reference proteome</keyword>
<accession>A0A1H1CRU2</accession>
<dbReference type="PROSITE" id="PS50043">
    <property type="entry name" value="HTH_LUXR_2"/>
    <property type="match status" value="1"/>
</dbReference>
<dbReference type="RefSeq" id="WP_093258460.1">
    <property type="nucleotide sequence ID" value="NZ_FNKK01000002.1"/>
</dbReference>
<evidence type="ECO:0000256" key="3">
    <source>
        <dbReference type="ARBA" id="ARBA00023125"/>
    </source>
</evidence>
<dbReference type="InterPro" id="IPR001789">
    <property type="entry name" value="Sig_transdc_resp-reg_receiver"/>
</dbReference>
<evidence type="ECO:0000313" key="9">
    <source>
        <dbReference type="Proteomes" id="UP000217103"/>
    </source>
</evidence>
<dbReference type="InterPro" id="IPR000792">
    <property type="entry name" value="Tscrpt_reg_LuxR_C"/>
</dbReference>
<dbReference type="PANTHER" id="PTHR43214:SF24">
    <property type="entry name" value="TRANSCRIPTIONAL REGULATORY PROTEIN NARL-RELATED"/>
    <property type="match status" value="1"/>
</dbReference>
<dbReference type="PANTHER" id="PTHR43214">
    <property type="entry name" value="TWO-COMPONENT RESPONSE REGULATOR"/>
    <property type="match status" value="1"/>
</dbReference>
<dbReference type="Proteomes" id="UP000217103">
    <property type="component" value="Unassembled WGS sequence"/>
</dbReference>
<dbReference type="Pfam" id="PF00072">
    <property type="entry name" value="Response_reg"/>
    <property type="match status" value="1"/>
</dbReference>
<dbReference type="CDD" id="cd06170">
    <property type="entry name" value="LuxR_C_like"/>
    <property type="match status" value="1"/>
</dbReference>
<name>A0A1H1CRU2_9ACTN</name>
<organism evidence="8 9">
    <name type="scientific">Thermostaphylospora chromogena</name>
    <dbReference type="NCBI Taxonomy" id="35622"/>
    <lineage>
        <taxon>Bacteria</taxon>
        <taxon>Bacillati</taxon>
        <taxon>Actinomycetota</taxon>
        <taxon>Actinomycetes</taxon>
        <taxon>Streptosporangiales</taxon>
        <taxon>Thermomonosporaceae</taxon>
        <taxon>Thermostaphylospora</taxon>
    </lineage>
</organism>
<dbReference type="AlphaFoldDB" id="A0A1H1CRU2"/>
<evidence type="ECO:0000256" key="4">
    <source>
        <dbReference type="ARBA" id="ARBA00023163"/>
    </source>
</evidence>
<dbReference type="GO" id="GO:0000160">
    <property type="term" value="P:phosphorelay signal transduction system"/>
    <property type="evidence" value="ECO:0007669"/>
    <property type="project" value="InterPro"/>
</dbReference>
<dbReference type="Gene3D" id="3.40.50.2300">
    <property type="match status" value="1"/>
</dbReference>
<dbReference type="SMART" id="SM00421">
    <property type="entry name" value="HTH_LUXR"/>
    <property type="match status" value="1"/>
</dbReference>
<dbReference type="PROSITE" id="PS50110">
    <property type="entry name" value="RESPONSE_REGULATORY"/>
    <property type="match status" value="1"/>
</dbReference>
<dbReference type="GO" id="GO:0006355">
    <property type="term" value="P:regulation of DNA-templated transcription"/>
    <property type="evidence" value="ECO:0007669"/>
    <property type="project" value="InterPro"/>
</dbReference>
<dbReference type="STRING" id="35622.SAMN04489764_1612"/>
<dbReference type="Pfam" id="PF00196">
    <property type="entry name" value="GerE"/>
    <property type="match status" value="1"/>
</dbReference>
<gene>
    <name evidence="8" type="ORF">SAMN04489764_1612</name>
</gene>
<dbReference type="InterPro" id="IPR011006">
    <property type="entry name" value="CheY-like_superfamily"/>
</dbReference>
<keyword evidence="2" id="KW-0805">Transcription regulation</keyword>
<evidence type="ECO:0000256" key="1">
    <source>
        <dbReference type="ARBA" id="ARBA00022553"/>
    </source>
</evidence>
<feature type="domain" description="HTH luxR-type" evidence="6">
    <location>
        <begin position="151"/>
        <end position="216"/>
    </location>
</feature>
<dbReference type="PRINTS" id="PR00038">
    <property type="entry name" value="HTHLUXR"/>
</dbReference>
<feature type="modified residue" description="4-aspartylphosphate" evidence="5">
    <location>
        <position position="56"/>
    </location>
</feature>
<keyword evidence="3 8" id="KW-0238">DNA-binding</keyword>
<feature type="domain" description="Response regulatory" evidence="7">
    <location>
        <begin position="5"/>
        <end position="123"/>
    </location>
</feature>
<proteinExistence type="predicted"/>
<dbReference type="EMBL" id="FNKK01000002">
    <property type="protein sequence ID" value="SDQ66930.1"/>
    <property type="molecule type" value="Genomic_DNA"/>
</dbReference>
<dbReference type="SUPFAM" id="SSF52172">
    <property type="entry name" value="CheY-like"/>
    <property type="match status" value="1"/>
</dbReference>
<sequence length="221" mass="23477">MTDIRVLIADDQHLLRASFAVLIGATPGLEVVGEAGDGLQAVELATTLRPDVVLMDIRMPGLDGIEATKRICGDPATEGVKVLILTTYDLDAYIFSALRAGASGFLLKDTPPGDLISAIRLVAAGEALLAPSVTRRLIEEFARQPQPAQRPSRSLDGITAREREVLKLVGQGLSNSEIAEHLVVSMATVKTHIGQLLAKLHARDRAQLVIAAYESGLVTVG</sequence>
<dbReference type="InterPro" id="IPR058245">
    <property type="entry name" value="NreC/VraR/RcsB-like_REC"/>
</dbReference>
<evidence type="ECO:0000256" key="5">
    <source>
        <dbReference type="PROSITE-ProRule" id="PRU00169"/>
    </source>
</evidence>
<keyword evidence="4" id="KW-0804">Transcription</keyword>
<evidence type="ECO:0000256" key="2">
    <source>
        <dbReference type="ARBA" id="ARBA00023015"/>
    </source>
</evidence>
<dbReference type="GO" id="GO:0003677">
    <property type="term" value="F:DNA binding"/>
    <property type="evidence" value="ECO:0007669"/>
    <property type="project" value="UniProtKB-KW"/>
</dbReference>
<evidence type="ECO:0000259" key="6">
    <source>
        <dbReference type="PROSITE" id="PS50043"/>
    </source>
</evidence>
<protein>
    <submittedName>
        <fullName evidence="8">DNA-binding response regulator, NarL/FixJ family, contains REC and HTH domains</fullName>
    </submittedName>
</protein>